<name>A0A3Q7YBB5_CICAR</name>
<dbReference type="STRING" id="3827.A0A3Q7YBB5"/>
<accession>A0A3Q7YBB5</accession>
<dbReference type="RefSeq" id="XP_027186415.1">
    <property type="nucleotide sequence ID" value="XM_027330614.1"/>
</dbReference>
<dbReference type="SUPFAM" id="SSF50630">
    <property type="entry name" value="Acid proteases"/>
    <property type="match status" value="1"/>
</dbReference>
<gene>
    <name evidence="2" type="primary">LOC113784425</name>
</gene>
<keyword evidence="1" id="KW-1185">Reference proteome</keyword>
<dbReference type="InterPro" id="IPR032567">
    <property type="entry name" value="RTL1-rel"/>
</dbReference>
<dbReference type="Pfam" id="PF08284">
    <property type="entry name" value="RVP_2"/>
    <property type="match status" value="1"/>
</dbReference>
<reference evidence="2" key="1">
    <citation type="submission" date="2025-08" db="UniProtKB">
        <authorList>
            <consortium name="RefSeq"/>
        </authorList>
    </citation>
    <scope>IDENTIFICATION</scope>
    <source>
        <tissue evidence="2">Etiolated seedlings</tissue>
    </source>
</reference>
<dbReference type="PANTHER" id="PTHR15503:SF45">
    <property type="entry name" value="RNA-DIRECTED DNA POLYMERASE HOMOLOG"/>
    <property type="match status" value="1"/>
</dbReference>
<dbReference type="InterPro" id="IPR021109">
    <property type="entry name" value="Peptidase_aspartic_dom_sf"/>
</dbReference>
<sequence length="393" mass="44234">MEIFLSIFMARFIPESVRDGLAHEFERLEQMKGMTVLEYSACSTQLYRHAPYSIIEGMCVKMFIRVLKDYLFRYVVGLNCYTFAEVLSLALQIKQQQKEKGGLVIRGNKRLMSQRAGHSGQSFGTMQCRRSDSGAASQSTFPHRHSGVSVTRCSICCRFHFGNCSKDGNGKDDQTSNAVVTCILSICSKDGHVLFDPGATHSFVSSRFSSRLGKCSSFLEEALIVATHVGENLLAKLVYRSCDIVIEGKVLPIDLVVIDLVDFDVILGMDWLALHHATLDYHNKVVKFKILGQSVFLFQGQRCSVPHNQISSLRAIKLMRRGCKAYLALVRDTQVAEEKLEKIPAACEFPDVFPKELRGLPPNREIEFSIELVPNTHSISIRPYVWPQQNLRS</sequence>
<organism evidence="1 2">
    <name type="scientific">Cicer arietinum</name>
    <name type="common">Chickpea</name>
    <name type="synonym">Garbanzo</name>
    <dbReference type="NCBI Taxonomy" id="3827"/>
    <lineage>
        <taxon>Eukaryota</taxon>
        <taxon>Viridiplantae</taxon>
        <taxon>Streptophyta</taxon>
        <taxon>Embryophyta</taxon>
        <taxon>Tracheophyta</taxon>
        <taxon>Spermatophyta</taxon>
        <taxon>Magnoliopsida</taxon>
        <taxon>eudicotyledons</taxon>
        <taxon>Gunneridae</taxon>
        <taxon>Pentapetalae</taxon>
        <taxon>rosids</taxon>
        <taxon>fabids</taxon>
        <taxon>Fabales</taxon>
        <taxon>Fabaceae</taxon>
        <taxon>Papilionoideae</taxon>
        <taxon>50 kb inversion clade</taxon>
        <taxon>NPAAA clade</taxon>
        <taxon>Hologalegina</taxon>
        <taxon>IRL clade</taxon>
        <taxon>Cicereae</taxon>
        <taxon>Cicer</taxon>
    </lineage>
</organism>
<dbReference type="AlphaFoldDB" id="A0A3Q7YBB5"/>
<dbReference type="Proteomes" id="UP000087171">
    <property type="component" value="Unplaced"/>
</dbReference>
<evidence type="ECO:0000313" key="1">
    <source>
        <dbReference type="Proteomes" id="UP000087171"/>
    </source>
</evidence>
<dbReference type="OrthoDB" id="1749844at2759"/>
<protein>
    <submittedName>
        <fullName evidence="2">Uncharacterized protein LOC113784425</fullName>
    </submittedName>
</protein>
<dbReference type="PANTHER" id="PTHR15503">
    <property type="entry name" value="LDOC1 RELATED"/>
    <property type="match status" value="1"/>
</dbReference>
<evidence type="ECO:0000313" key="2">
    <source>
        <dbReference type="RefSeq" id="XP_027186415.1"/>
    </source>
</evidence>
<proteinExistence type="predicted"/>
<dbReference type="CDD" id="cd00303">
    <property type="entry name" value="retropepsin_like"/>
    <property type="match status" value="1"/>
</dbReference>
<dbReference type="Gene3D" id="2.40.70.10">
    <property type="entry name" value="Acid Proteases"/>
    <property type="match status" value="1"/>
</dbReference>